<sequence length="138" mass="15404">MTDESTAIETTVSAEQWDKVVGFYTRLLGASQQTSDSEAIFASPDDGLTIRLVKEGTERAMNIIRPRFTPMGGRGDGFARVKQEHNRIKKQPGHIELMEPILVGPQNEECTISLILSDNPCRIGLMVHLECVIHNPNW</sequence>
<reference evidence="1 2" key="1">
    <citation type="submission" date="2017-06" db="EMBL/GenBank/DDBJ databases">
        <title>Hymenobacter amundsenii sp. nov. isolated from regoliths in Antarctica.</title>
        <authorList>
            <person name="Sedlacek I."/>
            <person name="Kralova S."/>
            <person name="Pantucek R."/>
            <person name="Svec P."/>
            <person name="Holochova P."/>
            <person name="Stankova E."/>
            <person name="Vrbovska V."/>
            <person name="Busse H.-J."/>
        </authorList>
    </citation>
    <scope>NUCLEOTIDE SEQUENCE [LARGE SCALE GENOMIC DNA]</scope>
    <source>
        <strain evidence="1 2">CCM 8682</strain>
    </source>
</reference>
<accession>A0A246FQP8</accession>
<dbReference type="RefSeq" id="WP_088462651.1">
    <property type="nucleotide sequence ID" value="NZ_NIRR01000001.1"/>
</dbReference>
<keyword evidence="2" id="KW-1185">Reference proteome</keyword>
<dbReference type="OrthoDB" id="885440at2"/>
<name>A0A246FQP8_9BACT</name>
<dbReference type="Proteomes" id="UP000197277">
    <property type="component" value="Unassembled WGS sequence"/>
</dbReference>
<dbReference type="AlphaFoldDB" id="A0A246FQP8"/>
<dbReference type="EMBL" id="NIRR01000001">
    <property type="protein sequence ID" value="OWP65040.1"/>
    <property type="molecule type" value="Genomic_DNA"/>
</dbReference>
<gene>
    <name evidence="1" type="ORF">CDA63_01410</name>
</gene>
<evidence type="ECO:0008006" key="3">
    <source>
        <dbReference type="Google" id="ProtNLM"/>
    </source>
</evidence>
<evidence type="ECO:0000313" key="1">
    <source>
        <dbReference type="EMBL" id="OWP65040.1"/>
    </source>
</evidence>
<proteinExistence type="predicted"/>
<comment type="caution">
    <text evidence="1">The sequence shown here is derived from an EMBL/GenBank/DDBJ whole genome shotgun (WGS) entry which is preliminary data.</text>
</comment>
<protein>
    <recommendedName>
        <fullName evidence="3">Glyoxalase</fullName>
    </recommendedName>
</protein>
<organism evidence="1 2">
    <name type="scientific">Hymenobacter amundsenii</name>
    <dbReference type="NCBI Taxonomy" id="2006685"/>
    <lineage>
        <taxon>Bacteria</taxon>
        <taxon>Pseudomonadati</taxon>
        <taxon>Bacteroidota</taxon>
        <taxon>Cytophagia</taxon>
        <taxon>Cytophagales</taxon>
        <taxon>Hymenobacteraceae</taxon>
        <taxon>Hymenobacter</taxon>
    </lineage>
</organism>
<evidence type="ECO:0000313" key="2">
    <source>
        <dbReference type="Proteomes" id="UP000197277"/>
    </source>
</evidence>